<evidence type="ECO:0000256" key="5">
    <source>
        <dbReference type="ARBA" id="ARBA00025343"/>
    </source>
</evidence>
<gene>
    <name evidence="10" type="ORF">WH47_00561</name>
</gene>
<protein>
    <recommendedName>
        <fullName evidence="2">Cyclin-H</fullName>
    </recommendedName>
</protein>
<dbReference type="InterPro" id="IPR013763">
    <property type="entry name" value="Cyclin-like_dom"/>
</dbReference>
<dbReference type="GO" id="GO:0006351">
    <property type="term" value="P:DNA-templated transcription"/>
    <property type="evidence" value="ECO:0007669"/>
    <property type="project" value="InterPro"/>
</dbReference>
<dbReference type="GO" id="GO:0070985">
    <property type="term" value="C:transcription factor TFIIK complex"/>
    <property type="evidence" value="ECO:0007669"/>
    <property type="project" value="InterPro"/>
</dbReference>
<dbReference type="InterPro" id="IPR043198">
    <property type="entry name" value="Cyclin/Ssn8"/>
</dbReference>
<dbReference type="STRING" id="597456.A0A0L7R4B0"/>
<dbReference type="CDD" id="cd20525">
    <property type="entry name" value="CYCLIN_CCNH_rpt2"/>
    <property type="match status" value="1"/>
</dbReference>
<dbReference type="FunFam" id="1.10.472.10:FF:000029">
    <property type="entry name" value="Cyclin h"/>
    <property type="match status" value="1"/>
</dbReference>
<name>A0A0L7R4B0_9HYME</name>
<feature type="compositionally biased region" description="Basic and acidic residues" evidence="8">
    <location>
        <begin position="1"/>
        <end position="11"/>
    </location>
</feature>
<dbReference type="InterPro" id="IPR027081">
    <property type="entry name" value="CyclinH/Ccl1"/>
</dbReference>
<evidence type="ECO:0000259" key="9">
    <source>
        <dbReference type="SMART" id="SM00385"/>
    </source>
</evidence>
<sequence>MKLKGRWEREGIGTGNGGGSIDCTARSQALPSHRWLRVDRWTHGYVLQVLSPRVVLFPDPAGTQAPRYPPATPIDVDQGYVPARHDEMEKTKRRMKTTPGGISKDVCGWSHVRFSTVLVKGGATMFPQSSQNRYWMFSDENDLTALREKTNAEFIERHGANMTSEEREEHFLSHTEERTLLRFYELQLRDFCRRFTPSMPRATVATALHYFKRFYLRNSVMDYHPKEILVTCVYLACKVEEFNVSIYQFVANIKGDREKASDIILNNELLLMQQLNYNLTVHNPFRPVEGLIIDIKTRYVSLENPERLRPYIDEFLERVFLTDSVLLYAPSQVALAATLHAASRASANLDNYVTDILFSKEHLGCIIEAVRKIRSMAKCVEPPSRDVVRALEKKLEKCRNQENNPDSDIYKQRMQEMLDEEDLQENEKYAKIIQDQAAHDEKILGVSKVLSPSVL</sequence>
<dbReference type="Pfam" id="PF00134">
    <property type="entry name" value="Cyclin_N"/>
    <property type="match status" value="1"/>
</dbReference>
<evidence type="ECO:0000256" key="8">
    <source>
        <dbReference type="SAM" id="MobiDB-lite"/>
    </source>
</evidence>
<dbReference type="SUPFAM" id="SSF47954">
    <property type="entry name" value="Cyclin-like"/>
    <property type="match status" value="2"/>
</dbReference>
<dbReference type="EMBL" id="KQ414661">
    <property type="protein sequence ID" value="KOC65591.1"/>
    <property type="molecule type" value="Genomic_DNA"/>
</dbReference>
<evidence type="ECO:0000256" key="6">
    <source>
        <dbReference type="ARBA" id="ARBA00026042"/>
    </source>
</evidence>
<reference evidence="10 11" key="1">
    <citation type="submission" date="2015-07" db="EMBL/GenBank/DDBJ databases">
        <title>The genome of Habropoda laboriosa.</title>
        <authorList>
            <person name="Pan H."/>
            <person name="Kapheim K."/>
        </authorList>
    </citation>
    <scope>NUCLEOTIDE SEQUENCE [LARGE SCALE GENOMIC DNA]</scope>
    <source>
        <strain evidence="10">0110345459</strain>
    </source>
</reference>
<keyword evidence="4" id="KW-0131">Cell cycle</keyword>
<evidence type="ECO:0000256" key="2">
    <source>
        <dbReference type="ARBA" id="ARBA00019496"/>
    </source>
</evidence>
<keyword evidence="11" id="KW-1185">Reference proteome</keyword>
<comment type="subunit">
    <text evidence="6">Associates primarily with CDK7 and MAT1 to form the CAK complex. CAK can further associate with the core-TFIIH to form the TFIIH basal transcription factor.</text>
</comment>
<dbReference type="OrthoDB" id="340962at2759"/>
<dbReference type="FunFam" id="1.10.472.10:FF:000088">
    <property type="entry name" value="Cyclin-H"/>
    <property type="match status" value="1"/>
</dbReference>
<accession>A0A0L7R4B0</accession>
<dbReference type="InterPro" id="IPR006671">
    <property type="entry name" value="Cyclin_N"/>
</dbReference>
<comment type="function">
    <text evidence="5">Regulates CDK7, the catalytic subunit of the CDK-activating kinase (CAK) enzymatic complex. CAK activates the cyclin-associated kinases CDK1, CDK2, CDK4 and CDK6 by threonine phosphorylation. CAK complexed to the core-TFIIH basal transcription factor activates RNA polymerase II by serine phosphorylation of the repetitive C-terminal domain (CTD) of its large subunit (POLR2A), allowing its escape from the promoter and elongation of the transcripts. Involved in cell cycle control and in RNA transcription by RNA polymerase II. Its expression and activity are constant throughout the cell cycle.</text>
</comment>
<evidence type="ECO:0000256" key="1">
    <source>
        <dbReference type="ARBA" id="ARBA00008638"/>
    </source>
</evidence>
<dbReference type="PANTHER" id="PTHR10026">
    <property type="entry name" value="CYCLIN"/>
    <property type="match status" value="1"/>
</dbReference>
<dbReference type="InterPro" id="IPR031658">
    <property type="entry name" value="Cyclin_C_2"/>
</dbReference>
<dbReference type="NCBIfam" id="TIGR00569">
    <property type="entry name" value="ccl1"/>
    <property type="match status" value="1"/>
</dbReference>
<dbReference type="CDD" id="cd20524">
    <property type="entry name" value="CYCLIN_CCNH_rpt1"/>
    <property type="match status" value="1"/>
</dbReference>
<evidence type="ECO:0000313" key="11">
    <source>
        <dbReference type="Proteomes" id="UP000053825"/>
    </source>
</evidence>
<dbReference type="InterPro" id="IPR036915">
    <property type="entry name" value="Cyclin-like_sf"/>
</dbReference>
<dbReference type="SMART" id="SM00385">
    <property type="entry name" value="CYCLIN"/>
    <property type="match status" value="1"/>
</dbReference>
<keyword evidence="3 7" id="KW-0195">Cyclin</keyword>
<dbReference type="Gene3D" id="1.10.472.10">
    <property type="entry name" value="Cyclin-like"/>
    <property type="match status" value="1"/>
</dbReference>
<comment type="similarity">
    <text evidence="1">Belongs to the cyclin family. Cyclin C subfamily.</text>
</comment>
<feature type="region of interest" description="Disordered" evidence="8">
    <location>
        <begin position="1"/>
        <end position="20"/>
    </location>
</feature>
<proteinExistence type="inferred from homology"/>
<dbReference type="GO" id="GO:0006357">
    <property type="term" value="P:regulation of transcription by RNA polymerase II"/>
    <property type="evidence" value="ECO:0007669"/>
    <property type="project" value="InterPro"/>
</dbReference>
<dbReference type="Pfam" id="PF16899">
    <property type="entry name" value="Cyclin_C_2"/>
    <property type="match status" value="1"/>
</dbReference>
<organism evidence="10 11">
    <name type="scientific">Habropoda laboriosa</name>
    <dbReference type="NCBI Taxonomy" id="597456"/>
    <lineage>
        <taxon>Eukaryota</taxon>
        <taxon>Metazoa</taxon>
        <taxon>Ecdysozoa</taxon>
        <taxon>Arthropoda</taxon>
        <taxon>Hexapoda</taxon>
        <taxon>Insecta</taxon>
        <taxon>Pterygota</taxon>
        <taxon>Neoptera</taxon>
        <taxon>Endopterygota</taxon>
        <taxon>Hymenoptera</taxon>
        <taxon>Apocrita</taxon>
        <taxon>Aculeata</taxon>
        <taxon>Apoidea</taxon>
        <taxon>Anthophila</taxon>
        <taxon>Apidae</taxon>
        <taxon>Habropoda</taxon>
    </lineage>
</organism>
<dbReference type="GO" id="GO:0016538">
    <property type="term" value="F:cyclin-dependent protein serine/threonine kinase regulator activity"/>
    <property type="evidence" value="ECO:0007669"/>
    <property type="project" value="InterPro"/>
</dbReference>
<evidence type="ECO:0000256" key="4">
    <source>
        <dbReference type="ARBA" id="ARBA00023306"/>
    </source>
</evidence>
<dbReference type="Proteomes" id="UP000053825">
    <property type="component" value="Unassembled WGS sequence"/>
</dbReference>
<evidence type="ECO:0000256" key="3">
    <source>
        <dbReference type="ARBA" id="ARBA00023127"/>
    </source>
</evidence>
<feature type="domain" description="Cyclin-like" evidence="9">
    <location>
        <begin position="186"/>
        <end position="273"/>
    </location>
</feature>
<evidence type="ECO:0000313" key="10">
    <source>
        <dbReference type="EMBL" id="KOC65591.1"/>
    </source>
</evidence>
<dbReference type="AlphaFoldDB" id="A0A0L7R4B0"/>
<evidence type="ECO:0000256" key="7">
    <source>
        <dbReference type="RuleBase" id="RU000383"/>
    </source>
</evidence>